<dbReference type="InterPro" id="IPR011006">
    <property type="entry name" value="CheY-like_superfamily"/>
</dbReference>
<dbReference type="PANTHER" id="PTHR44591:SF14">
    <property type="entry name" value="PROTEIN PILG"/>
    <property type="match status" value="1"/>
</dbReference>
<dbReference type="InterPro" id="IPR050595">
    <property type="entry name" value="Bact_response_regulator"/>
</dbReference>
<dbReference type="GO" id="GO:0000160">
    <property type="term" value="P:phosphorelay signal transduction system"/>
    <property type="evidence" value="ECO:0007669"/>
    <property type="project" value="UniProtKB-KW"/>
</dbReference>
<evidence type="ECO:0000256" key="1">
    <source>
        <dbReference type="ARBA" id="ARBA00022553"/>
    </source>
</evidence>
<dbReference type="Gene3D" id="3.40.50.2300">
    <property type="match status" value="1"/>
</dbReference>
<dbReference type="PROSITE" id="PS50110">
    <property type="entry name" value="RESPONSE_REGULATORY"/>
    <property type="match status" value="1"/>
</dbReference>
<dbReference type="SMART" id="SM00448">
    <property type="entry name" value="REC"/>
    <property type="match status" value="1"/>
</dbReference>
<evidence type="ECO:0000256" key="3">
    <source>
        <dbReference type="PROSITE-ProRule" id="PRU00169"/>
    </source>
</evidence>
<organism evidence="5 6">
    <name type="scientific">Candidatus Staskawiczbacteria bacterium RIFCSPHIGHO2_01_FULL_39_25</name>
    <dbReference type="NCBI Taxonomy" id="1802202"/>
    <lineage>
        <taxon>Bacteria</taxon>
        <taxon>Candidatus Staskawicziibacteriota</taxon>
    </lineage>
</organism>
<evidence type="ECO:0000259" key="4">
    <source>
        <dbReference type="PROSITE" id="PS50110"/>
    </source>
</evidence>
<dbReference type="STRING" id="1802202.A2730_01290"/>
<evidence type="ECO:0000313" key="6">
    <source>
        <dbReference type="Proteomes" id="UP000176855"/>
    </source>
</evidence>
<gene>
    <name evidence="5" type="ORF">A2730_01290</name>
</gene>
<dbReference type="PANTHER" id="PTHR44591">
    <property type="entry name" value="STRESS RESPONSE REGULATOR PROTEIN 1"/>
    <property type="match status" value="1"/>
</dbReference>
<dbReference type="AlphaFoldDB" id="A0A1G2HMZ7"/>
<dbReference type="SUPFAM" id="SSF52172">
    <property type="entry name" value="CheY-like"/>
    <property type="match status" value="1"/>
</dbReference>
<proteinExistence type="predicted"/>
<evidence type="ECO:0000313" key="5">
    <source>
        <dbReference type="EMBL" id="OGZ63904.1"/>
    </source>
</evidence>
<name>A0A1G2HMZ7_9BACT</name>
<accession>A0A1G2HMZ7</accession>
<dbReference type="EMBL" id="MHOO01000011">
    <property type="protein sequence ID" value="OGZ63904.1"/>
    <property type="molecule type" value="Genomic_DNA"/>
</dbReference>
<evidence type="ECO:0000256" key="2">
    <source>
        <dbReference type="ARBA" id="ARBA00023012"/>
    </source>
</evidence>
<dbReference type="Pfam" id="PF00072">
    <property type="entry name" value="Response_reg"/>
    <property type="match status" value="1"/>
</dbReference>
<keyword evidence="1 3" id="KW-0597">Phosphoprotein</keyword>
<feature type="domain" description="Response regulatory" evidence="4">
    <location>
        <begin position="8"/>
        <end position="129"/>
    </location>
</feature>
<dbReference type="Proteomes" id="UP000176855">
    <property type="component" value="Unassembled WGS sequence"/>
</dbReference>
<keyword evidence="2" id="KW-0902">Two-component regulatory system</keyword>
<comment type="caution">
    <text evidence="5">The sequence shown here is derived from an EMBL/GenBank/DDBJ whole genome shotgun (WGS) entry which is preliminary data.</text>
</comment>
<reference evidence="5 6" key="1">
    <citation type="journal article" date="2016" name="Nat. Commun.">
        <title>Thousands of microbial genomes shed light on interconnected biogeochemical processes in an aquifer system.</title>
        <authorList>
            <person name="Anantharaman K."/>
            <person name="Brown C.T."/>
            <person name="Hug L.A."/>
            <person name="Sharon I."/>
            <person name="Castelle C.J."/>
            <person name="Probst A.J."/>
            <person name="Thomas B.C."/>
            <person name="Singh A."/>
            <person name="Wilkins M.J."/>
            <person name="Karaoz U."/>
            <person name="Brodie E.L."/>
            <person name="Williams K.H."/>
            <person name="Hubbard S.S."/>
            <person name="Banfield J.F."/>
        </authorList>
    </citation>
    <scope>NUCLEOTIDE SEQUENCE [LARGE SCALE GENOMIC DNA]</scope>
</reference>
<protein>
    <recommendedName>
        <fullName evidence="4">Response regulatory domain-containing protein</fullName>
    </recommendedName>
</protein>
<feature type="modified residue" description="4-aspartylphosphate" evidence="3">
    <location>
        <position position="62"/>
    </location>
</feature>
<dbReference type="InterPro" id="IPR001789">
    <property type="entry name" value="Sig_transdc_resp-reg_receiver"/>
</dbReference>
<sequence>MTQENKKNILLIEDDSAIIDIYTTMIKKADFKVEVITLGQEAIKKIKSLKSIKEVPDIILLDLILPDINGVEVLKEIRKNNITKDGVVFILTNQQNVEFRGLDNIKPDKFIIKANITPSQLLETIKEYLGQKGLKF</sequence>